<dbReference type="EMBL" id="AF543311">
    <property type="protein sequence ID" value="AAN38012.1"/>
    <property type="molecule type" value="Genomic_DNA"/>
</dbReference>
<evidence type="ECO:0000313" key="1">
    <source>
        <dbReference type="EMBL" id="AAN38012.1"/>
    </source>
</evidence>
<protein>
    <submittedName>
        <fullName evidence="1">Gp11</fullName>
    </submittedName>
</protein>
<proteinExistence type="predicted"/>
<organism evidence="1 2">
    <name type="scientific">Burkholderia phage Bcep781</name>
    <dbReference type="NCBI Taxonomy" id="2883946"/>
    <lineage>
        <taxon>Viruses</taxon>
        <taxon>Duplodnaviria</taxon>
        <taxon>Heunggongvirae</taxon>
        <taxon>Uroviricota</taxon>
        <taxon>Caudoviricetes</taxon>
        <taxon>Naesvirus</taxon>
        <taxon>Naesvirus bcep781</taxon>
    </lineage>
</organism>
<gene>
    <name evidence="1" type="primary">Bcep781-11</name>
</gene>
<dbReference type="KEGG" id="vg:955720"/>
<dbReference type="Proteomes" id="UP000011235">
    <property type="component" value="Segment"/>
</dbReference>
<evidence type="ECO:0000313" key="2">
    <source>
        <dbReference type="Proteomes" id="UP000011235"/>
    </source>
</evidence>
<name>Q8HAP8_9CAUD</name>
<dbReference type="RefSeq" id="NP_705637.1">
    <property type="nucleotide sequence ID" value="NC_004333.2"/>
</dbReference>
<dbReference type="GeneID" id="955720"/>
<accession>Q8HAP8</accession>
<sequence length="154" mass="16743">MKAIDRLNALHDDLVRRDMYATARDVNIIIDELRAQFKPTDSPFDESAPANSQHFKTWIAITDALDGSGFDWRPRTPQTCAKDAAVAAIRSMAAQCSAQPPVADECPAGVPPLRQAKIGALSYAIGYLEARDRGAVALELSTLHAWLVANAPRT</sequence>
<keyword evidence="2" id="KW-1185">Reference proteome</keyword>
<reference evidence="1 2" key="1">
    <citation type="journal article" date="2006" name="J. Bacteriol.">
        <title>Divergence and mosaicism among virulent soil phages of the Burkholderia cepacia complex.</title>
        <authorList>
            <person name="Summer E.J."/>
            <person name="Gonzalez C.F."/>
            <person name="Bomer M."/>
            <person name="Carlile T."/>
            <person name="Embry A."/>
            <person name="Kucherka A.M."/>
            <person name="Lee J."/>
            <person name="Mebane L."/>
            <person name="Morrison W.C."/>
            <person name="Mark L."/>
            <person name="King M.D."/>
            <person name="LiPuma J.J."/>
            <person name="Vidaver A.K."/>
            <person name="Young R."/>
        </authorList>
    </citation>
    <scope>NUCLEOTIDE SEQUENCE</scope>
    <source>
        <strain evidence="2">Isolate -/United States/Beer/1978</strain>
    </source>
</reference>